<dbReference type="KEGG" id="knv:Pan216_08240"/>
<dbReference type="OrthoDB" id="291697at2"/>
<dbReference type="Proteomes" id="UP000317093">
    <property type="component" value="Chromosome"/>
</dbReference>
<organism evidence="1 2">
    <name type="scientific">Kolteria novifilia</name>
    <dbReference type="NCBI Taxonomy" id="2527975"/>
    <lineage>
        <taxon>Bacteria</taxon>
        <taxon>Pseudomonadati</taxon>
        <taxon>Planctomycetota</taxon>
        <taxon>Planctomycetia</taxon>
        <taxon>Kolteriales</taxon>
        <taxon>Kolteriaceae</taxon>
        <taxon>Kolteria</taxon>
    </lineage>
</organism>
<dbReference type="RefSeq" id="WP_145255115.1">
    <property type="nucleotide sequence ID" value="NZ_CP036279.1"/>
</dbReference>
<reference evidence="1 2" key="1">
    <citation type="submission" date="2019-02" db="EMBL/GenBank/DDBJ databases">
        <title>Deep-cultivation of Planctomycetes and their phenomic and genomic characterization uncovers novel biology.</title>
        <authorList>
            <person name="Wiegand S."/>
            <person name="Jogler M."/>
            <person name="Boedeker C."/>
            <person name="Pinto D."/>
            <person name="Vollmers J."/>
            <person name="Rivas-Marin E."/>
            <person name="Kohn T."/>
            <person name="Peeters S.H."/>
            <person name="Heuer A."/>
            <person name="Rast P."/>
            <person name="Oberbeckmann S."/>
            <person name="Bunk B."/>
            <person name="Jeske O."/>
            <person name="Meyerdierks A."/>
            <person name="Storesund J.E."/>
            <person name="Kallscheuer N."/>
            <person name="Luecker S."/>
            <person name="Lage O.M."/>
            <person name="Pohl T."/>
            <person name="Merkel B.J."/>
            <person name="Hornburger P."/>
            <person name="Mueller R.-W."/>
            <person name="Bruemmer F."/>
            <person name="Labrenz M."/>
            <person name="Spormann A.M."/>
            <person name="Op den Camp H."/>
            <person name="Overmann J."/>
            <person name="Amann R."/>
            <person name="Jetten M.S.M."/>
            <person name="Mascher T."/>
            <person name="Medema M.H."/>
            <person name="Devos D.P."/>
            <person name="Kaster A.-K."/>
            <person name="Ovreas L."/>
            <person name="Rohde M."/>
            <person name="Galperin M.Y."/>
            <person name="Jogler C."/>
        </authorList>
    </citation>
    <scope>NUCLEOTIDE SEQUENCE [LARGE SCALE GENOMIC DNA]</scope>
    <source>
        <strain evidence="1 2">Pan216</strain>
    </source>
</reference>
<name>A0A518AZ28_9BACT</name>
<protein>
    <recommendedName>
        <fullName evidence="3">Carboxypeptidase regulatory-like domain-containing protein</fullName>
    </recommendedName>
</protein>
<evidence type="ECO:0008006" key="3">
    <source>
        <dbReference type="Google" id="ProtNLM"/>
    </source>
</evidence>
<dbReference type="InterPro" id="IPR013783">
    <property type="entry name" value="Ig-like_fold"/>
</dbReference>
<evidence type="ECO:0000313" key="2">
    <source>
        <dbReference type="Proteomes" id="UP000317093"/>
    </source>
</evidence>
<sequence>MKHLLFAGVMGVLVCLLNGCGGGQDPNRVPVFPVEGQVNYRGAPLDGAVVTFSPKQGQPTALGKTDAEGHFKLKTYGKEDGAAKGDYVVMVTKLDIQESEEIPIDDPRYGVPQPDKEDKSLIPEVYATKKSPLAATVSDESENRFNFDLTQ</sequence>
<proteinExistence type="predicted"/>
<gene>
    <name evidence="1" type="ORF">Pan216_08240</name>
</gene>
<dbReference type="EMBL" id="CP036279">
    <property type="protein sequence ID" value="QDU59987.1"/>
    <property type="molecule type" value="Genomic_DNA"/>
</dbReference>
<accession>A0A518AZ28</accession>
<evidence type="ECO:0000313" key="1">
    <source>
        <dbReference type="EMBL" id="QDU59987.1"/>
    </source>
</evidence>
<dbReference type="AlphaFoldDB" id="A0A518AZ28"/>
<dbReference type="Gene3D" id="2.60.40.10">
    <property type="entry name" value="Immunoglobulins"/>
    <property type="match status" value="1"/>
</dbReference>
<keyword evidence="2" id="KW-1185">Reference proteome</keyword>